<evidence type="ECO:0000313" key="2">
    <source>
        <dbReference type="EMBL" id="SER54170.1"/>
    </source>
</evidence>
<dbReference type="Pfam" id="PF00534">
    <property type="entry name" value="Glycos_transf_1"/>
    <property type="match status" value="1"/>
</dbReference>
<dbReference type="RefSeq" id="WP_074724303.1">
    <property type="nucleotide sequence ID" value="NZ_CBCRVS010000006.1"/>
</dbReference>
<dbReference type="AlphaFoldDB" id="A0A1H9Q155"/>
<name>A0A1H9Q155_FLAFI</name>
<organism evidence="2 3">
    <name type="scientific">Flavobacterium frigoris</name>
    <dbReference type="NCBI Taxonomy" id="229204"/>
    <lineage>
        <taxon>Bacteria</taxon>
        <taxon>Pseudomonadati</taxon>
        <taxon>Bacteroidota</taxon>
        <taxon>Flavobacteriia</taxon>
        <taxon>Flavobacteriales</taxon>
        <taxon>Flavobacteriaceae</taxon>
        <taxon>Flavobacterium</taxon>
    </lineage>
</organism>
<proteinExistence type="predicted"/>
<protein>
    <submittedName>
        <fullName evidence="2">Glycosyltransferase involved in cell wall bisynthesis</fullName>
    </submittedName>
</protein>
<reference evidence="3" key="1">
    <citation type="submission" date="2016-10" db="EMBL/GenBank/DDBJ databases">
        <authorList>
            <person name="Varghese N."/>
            <person name="Submissions S."/>
        </authorList>
    </citation>
    <scope>NUCLEOTIDE SEQUENCE [LARGE SCALE GENOMIC DNA]</scope>
    <source>
        <strain evidence="3">DSM 15719</strain>
    </source>
</reference>
<dbReference type="EMBL" id="FOFZ01000015">
    <property type="protein sequence ID" value="SER54170.1"/>
    <property type="molecule type" value="Genomic_DNA"/>
</dbReference>
<dbReference type="Gene3D" id="3.40.50.2000">
    <property type="entry name" value="Glycogen Phosphorylase B"/>
    <property type="match status" value="2"/>
</dbReference>
<dbReference type="PANTHER" id="PTHR12526:SF630">
    <property type="entry name" value="GLYCOSYLTRANSFERASE"/>
    <property type="match status" value="1"/>
</dbReference>
<evidence type="ECO:0000313" key="3">
    <source>
        <dbReference type="Proteomes" id="UP000183658"/>
    </source>
</evidence>
<keyword evidence="3" id="KW-1185">Reference proteome</keyword>
<dbReference type="Proteomes" id="UP000183658">
    <property type="component" value="Unassembled WGS sequence"/>
</dbReference>
<dbReference type="PANTHER" id="PTHR12526">
    <property type="entry name" value="GLYCOSYLTRANSFERASE"/>
    <property type="match status" value="1"/>
</dbReference>
<gene>
    <name evidence="2" type="ORF">SAMN05444355_1159</name>
</gene>
<dbReference type="SUPFAM" id="SSF53756">
    <property type="entry name" value="UDP-Glycosyltransferase/glycogen phosphorylase"/>
    <property type="match status" value="1"/>
</dbReference>
<keyword evidence="2" id="KW-0808">Transferase</keyword>
<dbReference type="GO" id="GO:0016757">
    <property type="term" value="F:glycosyltransferase activity"/>
    <property type="evidence" value="ECO:0007669"/>
    <property type="project" value="InterPro"/>
</dbReference>
<sequence length="377" mass="44133">MNKKIRFLTIFTPCENIHLIKDVGMIPYVLYKDYGYDSTIASYNNGKYSYLETDVKGLKQVFIGKRFKSDFLNSLVFIFFNFRKYDILQVYHFSVKQLFLLCVFKILNFRNKKARVYLKMDVNDSIKTWKFSFVKQIFHNVLLKKIDLLSLESKNLHVYCEENNIFRGKIQYIPNGFYDNGVRNDISFNDKENIIITVGRIGTFEKNNEVLLEGFREFCKDNENWKLEVIGPIEDRFKCYIANFFKINPSLLKRIVFTGAILDRNILKERYNTAKIFILSSRSEGFPLVYLEAIKSGCNIISTDLNTAYDVTDDGRLGGIFPIGDFMELSRILKEKVSDVEKLSNDCKLIQNFAYENFSWTKICGNIDSLIHVKLKN</sequence>
<evidence type="ECO:0000259" key="1">
    <source>
        <dbReference type="Pfam" id="PF00534"/>
    </source>
</evidence>
<dbReference type="InterPro" id="IPR001296">
    <property type="entry name" value="Glyco_trans_1"/>
</dbReference>
<feature type="domain" description="Glycosyl transferase family 1" evidence="1">
    <location>
        <begin position="184"/>
        <end position="342"/>
    </location>
</feature>
<accession>A0A1H9Q155</accession>